<protein>
    <submittedName>
        <fullName evidence="3">Uncharacterized protein</fullName>
    </submittedName>
</protein>
<feature type="compositionally biased region" description="Polar residues" evidence="2">
    <location>
        <begin position="1"/>
        <end position="14"/>
    </location>
</feature>
<proteinExistence type="predicted"/>
<accession>A0A1A6GVX2</accession>
<comment type="caution">
    <text evidence="3">The sequence shown here is derived from an EMBL/GenBank/DDBJ whole genome shotgun (WGS) entry which is preliminary data.</text>
</comment>
<reference evidence="3 4" key="1">
    <citation type="submission" date="2016-06" db="EMBL/GenBank/DDBJ databases">
        <title>The Draft Genome Sequence and Annotation of the Desert Woodrat Neotoma lepida.</title>
        <authorList>
            <person name="Campbell M."/>
            <person name="Oakeson K.F."/>
            <person name="Yandell M."/>
            <person name="Halpert J.R."/>
            <person name="Dearing D."/>
        </authorList>
    </citation>
    <scope>NUCLEOTIDE SEQUENCE [LARGE SCALE GENOMIC DNA]</scope>
    <source>
        <strain evidence="3">417</strain>
        <tissue evidence="3">Liver</tissue>
    </source>
</reference>
<name>A0A1A6GVX2_NEOLE</name>
<evidence type="ECO:0000313" key="4">
    <source>
        <dbReference type="Proteomes" id="UP000092124"/>
    </source>
</evidence>
<feature type="compositionally biased region" description="Basic and acidic residues" evidence="2">
    <location>
        <begin position="17"/>
        <end position="29"/>
    </location>
</feature>
<dbReference type="PANTHER" id="PTHR14429">
    <property type="entry name" value="FIBROSIN FAMILY MEMBER"/>
    <property type="match status" value="1"/>
</dbReference>
<dbReference type="Proteomes" id="UP000092124">
    <property type="component" value="Unassembled WGS sequence"/>
</dbReference>
<dbReference type="OrthoDB" id="9808396at2759"/>
<dbReference type="InterPro" id="IPR023246">
    <property type="entry name" value="AUTS2"/>
</dbReference>
<dbReference type="STRING" id="56216.A0A1A6GVX2"/>
<feature type="region of interest" description="Disordered" evidence="2">
    <location>
        <begin position="1"/>
        <end position="36"/>
    </location>
</feature>
<evidence type="ECO:0000256" key="2">
    <source>
        <dbReference type="SAM" id="MobiDB-lite"/>
    </source>
</evidence>
<dbReference type="AlphaFoldDB" id="A0A1A6GVX2"/>
<evidence type="ECO:0000313" key="3">
    <source>
        <dbReference type="EMBL" id="OBS69780.1"/>
    </source>
</evidence>
<dbReference type="PANTHER" id="PTHR14429:SF20">
    <property type="entry name" value="FIBROSIN-1-LIKE PROTEIN"/>
    <property type="match status" value="1"/>
</dbReference>
<keyword evidence="1" id="KW-0597">Phosphoprotein</keyword>
<sequence length="74" mass="8288">MEAKVQTSWSSLTQGEGGRRREAARDAPAHRAPLAVPTQEEEVIDGFAIASFRTPEALEKDMALKPHEQKEKWD</sequence>
<organism evidence="3 4">
    <name type="scientific">Neotoma lepida</name>
    <name type="common">Desert woodrat</name>
    <dbReference type="NCBI Taxonomy" id="56216"/>
    <lineage>
        <taxon>Eukaryota</taxon>
        <taxon>Metazoa</taxon>
        <taxon>Chordata</taxon>
        <taxon>Craniata</taxon>
        <taxon>Vertebrata</taxon>
        <taxon>Euteleostomi</taxon>
        <taxon>Mammalia</taxon>
        <taxon>Eutheria</taxon>
        <taxon>Euarchontoglires</taxon>
        <taxon>Glires</taxon>
        <taxon>Rodentia</taxon>
        <taxon>Myomorpha</taxon>
        <taxon>Muroidea</taxon>
        <taxon>Cricetidae</taxon>
        <taxon>Neotominae</taxon>
        <taxon>Neotoma</taxon>
    </lineage>
</organism>
<evidence type="ECO:0000256" key="1">
    <source>
        <dbReference type="ARBA" id="ARBA00022553"/>
    </source>
</evidence>
<keyword evidence="4" id="KW-1185">Reference proteome</keyword>
<dbReference type="EMBL" id="LZPO01066941">
    <property type="protein sequence ID" value="OBS69780.1"/>
    <property type="molecule type" value="Genomic_DNA"/>
</dbReference>
<gene>
    <name evidence="3" type="ORF">A6R68_01677</name>
</gene>